<dbReference type="GO" id="GO:0015093">
    <property type="term" value="F:ferrous iron transmembrane transporter activity"/>
    <property type="evidence" value="ECO:0007669"/>
    <property type="project" value="TreeGrafter"/>
</dbReference>
<keyword evidence="3 6" id="KW-0812">Transmembrane</keyword>
<dbReference type="PANTHER" id="PTHR31632:SF2">
    <property type="entry name" value="PLASMA MEMBRANE IRON PERMEASE"/>
    <property type="match status" value="1"/>
</dbReference>
<keyword evidence="5 6" id="KW-0472">Membrane</keyword>
<feature type="transmembrane region" description="Helical" evidence="6">
    <location>
        <begin position="379"/>
        <end position="399"/>
    </location>
</feature>
<dbReference type="GO" id="GO:0033573">
    <property type="term" value="C:high-affinity iron permease complex"/>
    <property type="evidence" value="ECO:0007669"/>
    <property type="project" value="InterPro"/>
</dbReference>
<evidence type="ECO:0000256" key="3">
    <source>
        <dbReference type="ARBA" id="ARBA00022692"/>
    </source>
</evidence>
<evidence type="ECO:0000256" key="6">
    <source>
        <dbReference type="SAM" id="Phobius"/>
    </source>
</evidence>
<evidence type="ECO:0000313" key="8">
    <source>
        <dbReference type="Proteomes" id="UP000183504"/>
    </source>
</evidence>
<comment type="similarity">
    <text evidence="2">Belongs to the oxidase-dependent Fe transporter (OFeT) (TC 9.A.10.1) family.</text>
</comment>
<dbReference type="Proteomes" id="UP000183504">
    <property type="component" value="Unassembled WGS sequence"/>
</dbReference>
<comment type="subcellular location">
    <subcellularLocation>
        <location evidence="1">Membrane</location>
        <topology evidence="1">Multi-pass membrane protein</topology>
    </subcellularLocation>
</comment>
<accession>A0A0B7GKW6</accession>
<evidence type="ECO:0000256" key="1">
    <source>
        <dbReference type="ARBA" id="ARBA00004141"/>
    </source>
</evidence>
<dbReference type="RefSeq" id="WP_141640136.1">
    <property type="nucleotide sequence ID" value="NZ_CDMW01000001.1"/>
</dbReference>
<protein>
    <submittedName>
        <fullName evidence="7">Ferrous iron permease EfeU</fullName>
    </submittedName>
</protein>
<dbReference type="EMBL" id="CDMW01000001">
    <property type="protein sequence ID" value="CEL90311.1"/>
    <property type="molecule type" value="Genomic_DNA"/>
</dbReference>
<sequence>MGKNYLNKSLLILGFFLIFLVKPVFADENYSSLFVKITDAGTAVKQKDQEKAKELVREIKTDFERVANHDSAAGQEVSKALDLSGQVTEEKLTQISSALLKFEKEQNPVDLEAEKKKLLSKLEPKFENLQKAISAKDLEATREAYKKMNSTWTTNESVVRDNSTAHYGKVETAISFLRSAIETEPTDFDMIQSSFDDLKTAIDNFVKGEKVQEAAGNLTLKDGIKLLEEALSLFQSGDDKKATAKMKEFITIWPTIEGDVSVNNSSLYTKVESQTPVIMVKGSEEKYQKQLESLISELSQIDTTASYHFFDAMLILLREGVEALLIVMALITTLKASKMKKGLKWVYAGAASGVLASAVIAALLQFLFPAVASGSNREIIEGAVGIFAVAMMILVGIWLHSKASIEKWNDFMESQMKAVTATGSFLSMFALSFLAVFREGAETILFYVGILPRITMTDFLLGIGLALLVLVLLAFIMSKASGLLKPHSIFFWLTWLIYALAFKMLGVSIHALQLTNILPAHLINGFVTVDWMGIYPSLEVVVSQALFILLVVYVSFKNLKSERQHG</sequence>
<organism evidence="7 8">
    <name type="scientific">Streptococcus sanguinis</name>
    <dbReference type="NCBI Taxonomy" id="1305"/>
    <lineage>
        <taxon>Bacteria</taxon>
        <taxon>Bacillati</taxon>
        <taxon>Bacillota</taxon>
        <taxon>Bacilli</taxon>
        <taxon>Lactobacillales</taxon>
        <taxon>Streptococcaceae</taxon>
        <taxon>Streptococcus</taxon>
    </lineage>
</organism>
<feature type="transmembrane region" description="Helical" evidence="6">
    <location>
        <begin position="489"/>
        <end position="512"/>
    </location>
</feature>
<evidence type="ECO:0000256" key="4">
    <source>
        <dbReference type="ARBA" id="ARBA00022989"/>
    </source>
</evidence>
<dbReference type="Pfam" id="PF03239">
    <property type="entry name" value="FTR1"/>
    <property type="match status" value="1"/>
</dbReference>
<dbReference type="InterPro" id="IPR004923">
    <property type="entry name" value="FTR1/Fip1/EfeU"/>
</dbReference>
<keyword evidence="4 6" id="KW-1133">Transmembrane helix</keyword>
<evidence type="ECO:0000313" key="7">
    <source>
        <dbReference type="EMBL" id="CEL90311.1"/>
    </source>
</evidence>
<feature type="transmembrane region" description="Helical" evidence="6">
    <location>
        <begin position="419"/>
        <end position="437"/>
    </location>
</feature>
<dbReference type="AlphaFoldDB" id="A0A0B7GKW6"/>
<feature type="transmembrane region" description="Helical" evidence="6">
    <location>
        <begin position="345"/>
        <end position="367"/>
    </location>
</feature>
<evidence type="ECO:0000256" key="2">
    <source>
        <dbReference type="ARBA" id="ARBA00008333"/>
    </source>
</evidence>
<feature type="transmembrane region" description="Helical" evidence="6">
    <location>
        <begin position="532"/>
        <end position="556"/>
    </location>
</feature>
<gene>
    <name evidence="7" type="ORF">SSV_1011</name>
</gene>
<evidence type="ECO:0000256" key="5">
    <source>
        <dbReference type="ARBA" id="ARBA00023136"/>
    </source>
</evidence>
<dbReference type="PANTHER" id="PTHR31632">
    <property type="entry name" value="IRON TRANSPORTER FTH1"/>
    <property type="match status" value="1"/>
</dbReference>
<proteinExistence type="inferred from homology"/>
<feature type="transmembrane region" description="Helical" evidence="6">
    <location>
        <begin position="457"/>
        <end position="477"/>
    </location>
</feature>
<feature type="transmembrane region" description="Helical" evidence="6">
    <location>
        <begin position="309"/>
        <end position="333"/>
    </location>
</feature>
<reference evidence="7 8" key="1">
    <citation type="submission" date="2015-01" db="EMBL/GenBank/DDBJ databases">
        <authorList>
            <person name="Pelicic Vladimir"/>
        </authorList>
    </citation>
    <scope>NUCLEOTIDE SEQUENCE [LARGE SCALE GENOMIC DNA]</scope>
    <source>
        <strain evidence="7 8">2908</strain>
    </source>
</reference>
<name>A0A0B7GKW6_STRSA</name>